<name>A6IHA2_RAT</name>
<organism evidence="1 2">
    <name type="scientific">Rattus norvegicus</name>
    <name type="common">Rat</name>
    <dbReference type="NCBI Taxonomy" id="10116"/>
    <lineage>
        <taxon>Eukaryota</taxon>
        <taxon>Metazoa</taxon>
        <taxon>Chordata</taxon>
        <taxon>Craniata</taxon>
        <taxon>Vertebrata</taxon>
        <taxon>Euteleostomi</taxon>
        <taxon>Mammalia</taxon>
        <taxon>Eutheria</taxon>
        <taxon>Euarchontoglires</taxon>
        <taxon>Glires</taxon>
        <taxon>Rodentia</taxon>
        <taxon>Myomorpha</taxon>
        <taxon>Muroidea</taxon>
        <taxon>Muridae</taxon>
        <taxon>Murinae</taxon>
        <taxon>Rattus</taxon>
    </lineage>
</organism>
<evidence type="ECO:0000313" key="2">
    <source>
        <dbReference type="Proteomes" id="UP000234681"/>
    </source>
</evidence>
<dbReference type="AlphaFoldDB" id="A6IHA2"/>
<dbReference type="EMBL" id="CH473961">
    <property type="protein sequence ID" value="EDM01050.1"/>
    <property type="molecule type" value="Genomic_DNA"/>
</dbReference>
<dbReference type="Proteomes" id="UP000234681">
    <property type="component" value="Chromosome 2"/>
</dbReference>
<reference evidence="2" key="1">
    <citation type="submission" date="2005-09" db="EMBL/GenBank/DDBJ databases">
        <authorList>
            <person name="Mural R.J."/>
            <person name="Li P.W."/>
            <person name="Adams M.D."/>
            <person name="Amanatides P.G."/>
            <person name="Baden-Tillson H."/>
            <person name="Barnstead M."/>
            <person name="Chin S.H."/>
            <person name="Dew I."/>
            <person name="Evans C.A."/>
            <person name="Ferriera S."/>
            <person name="Flanigan M."/>
            <person name="Fosler C."/>
            <person name="Glodek A."/>
            <person name="Gu Z."/>
            <person name="Holt R.A."/>
            <person name="Jennings D."/>
            <person name="Kraft C.L."/>
            <person name="Lu F."/>
            <person name="Nguyen T."/>
            <person name="Nusskern D.R."/>
            <person name="Pfannkoch C.M."/>
            <person name="Sitter C."/>
            <person name="Sutton G.G."/>
            <person name="Venter J.C."/>
            <person name="Wang Z."/>
            <person name="Woodage T."/>
            <person name="Zheng X.H."/>
            <person name="Zhong F."/>
        </authorList>
    </citation>
    <scope>NUCLEOTIDE SEQUENCE [LARGE SCALE GENOMIC DNA]</scope>
    <source>
        <strain>BN</strain>
        <strain evidence="2">Sprague-Dawley</strain>
    </source>
</reference>
<gene>
    <name evidence="1" type="ORF">rCG_41676</name>
</gene>
<protein>
    <submittedName>
        <fullName evidence="1">RCG41676</fullName>
    </submittedName>
</protein>
<accession>A6IHA2</accession>
<sequence>MNPETETASKGPSRVIYNWKKTLSIVYGLNVALMPSFILSEEKGICTIGN</sequence>
<proteinExistence type="predicted"/>
<evidence type="ECO:0000313" key="1">
    <source>
        <dbReference type="EMBL" id="EDM01050.1"/>
    </source>
</evidence>